<dbReference type="OMA" id="ARCPAHT"/>
<dbReference type="InterPro" id="IPR044861">
    <property type="entry name" value="IPNS-like_FE2OG_OXY"/>
</dbReference>
<dbReference type="VEuPathDB" id="CryptoDB:Vbra_8492"/>
<dbReference type="PANTHER" id="PTHR47990">
    <property type="entry name" value="2-OXOGLUTARATE (2OG) AND FE(II)-DEPENDENT OXYGENASE SUPERFAMILY PROTEIN-RELATED"/>
    <property type="match status" value="1"/>
</dbReference>
<evidence type="ECO:0000256" key="1">
    <source>
        <dbReference type="RuleBase" id="RU003682"/>
    </source>
</evidence>
<dbReference type="EMBL" id="CDMY01000347">
    <property type="protein sequence ID" value="CEM04059.1"/>
    <property type="molecule type" value="Genomic_DNA"/>
</dbReference>
<dbReference type="Pfam" id="PF14226">
    <property type="entry name" value="DIOX_N"/>
    <property type="match status" value="1"/>
</dbReference>
<dbReference type="Gene3D" id="2.60.120.330">
    <property type="entry name" value="B-lactam Antibiotic, Isopenicillin N Synthase, Chain"/>
    <property type="match status" value="1"/>
</dbReference>
<dbReference type="SUPFAM" id="SSF51197">
    <property type="entry name" value="Clavaminate synthase-like"/>
    <property type="match status" value="1"/>
</dbReference>
<evidence type="ECO:0000313" key="3">
    <source>
        <dbReference type="EMBL" id="CEM04059.1"/>
    </source>
</evidence>
<dbReference type="InterPro" id="IPR050231">
    <property type="entry name" value="Iron_ascorbate_oxido_reductase"/>
</dbReference>
<dbReference type="InterPro" id="IPR027443">
    <property type="entry name" value="IPNS-like_sf"/>
</dbReference>
<dbReference type="InterPro" id="IPR005123">
    <property type="entry name" value="Oxoglu/Fe-dep_dioxygenase_dom"/>
</dbReference>
<dbReference type="OrthoDB" id="288590at2759"/>
<protein>
    <recommendedName>
        <fullName evidence="2">Fe2OG dioxygenase domain-containing protein</fullName>
    </recommendedName>
</protein>
<dbReference type="Pfam" id="PF03171">
    <property type="entry name" value="2OG-FeII_Oxy"/>
    <property type="match status" value="1"/>
</dbReference>
<keyword evidence="1" id="KW-0479">Metal-binding</keyword>
<dbReference type="PROSITE" id="PS51471">
    <property type="entry name" value="FE2OG_OXY"/>
    <property type="match status" value="1"/>
</dbReference>
<dbReference type="InterPro" id="IPR026992">
    <property type="entry name" value="DIOX_N"/>
</dbReference>
<name>A0A0G4EXM4_VITBC</name>
<dbReference type="GO" id="GO:0016491">
    <property type="term" value="F:oxidoreductase activity"/>
    <property type="evidence" value="ECO:0007669"/>
    <property type="project" value="UniProtKB-KW"/>
</dbReference>
<evidence type="ECO:0000259" key="2">
    <source>
        <dbReference type="PROSITE" id="PS51471"/>
    </source>
</evidence>
<dbReference type="InParanoid" id="A0A0G4EXM4"/>
<dbReference type="PhylomeDB" id="A0A0G4EXM4"/>
<reference evidence="3 4" key="1">
    <citation type="submission" date="2014-11" db="EMBL/GenBank/DDBJ databases">
        <authorList>
            <person name="Zhu J."/>
            <person name="Qi W."/>
            <person name="Song R."/>
        </authorList>
    </citation>
    <scope>NUCLEOTIDE SEQUENCE [LARGE SCALE GENOMIC DNA]</scope>
</reference>
<proteinExistence type="inferred from homology"/>
<keyword evidence="1" id="KW-0408">Iron</keyword>
<gene>
    <name evidence="3" type="ORF">Vbra_8492</name>
</gene>
<comment type="similarity">
    <text evidence="1">Belongs to the iron/ascorbate-dependent oxidoreductase family.</text>
</comment>
<keyword evidence="1" id="KW-0560">Oxidoreductase</keyword>
<sequence>MIAVSALLKIRQIQRDSQAQRQRSHLQQMEGRVVMTTPVTNTIGLRNKEESGAYGVPVVDLRQQKEAIVAEIRHACQVWGFFTVTGHGIDKDTFAKVLEAADGVLSLPLQDKMKLKAKEKGVVRGYMVYHGQLLDETTQTEPDRKEGFDFGEQFPADGSLGAADLPDKYELFYADNIWPDENQLPGFKQAVLTYQQQVRALGKRLTGYVSLAMGLPESFMADHAKHSPSLLRLLKYAAIKSLPEEGRVGCGAHTDWGLLTLLKTDGSGGLEIKPRWSDSWVEVAEPTDDCIIVNLGDMLQRWSNDVFVSTPHRVIIKQDRVRYSIPFFINADPMATVECVPTFHSAERPPRYPPVHVGEYLINKTLTHARNGAHEGDD</sequence>
<accession>A0A0G4EXM4</accession>
<keyword evidence="4" id="KW-1185">Reference proteome</keyword>
<organism evidence="3 4">
    <name type="scientific">Vitrella brassicaformis (strain CCMP3155)</name>
    <dbReference type="NCBI Taxonomy" id="1169540"/>
    <lineage>
        <taxon>Eukaryota</taxon>
        <taxon>Sar</taxon>
        <taxon>Alveolata</taxon>
        <taxon>Colpodellida</taxon>
        <taxon>Vitrellaceae</taxon>
        <taxon>Vitrella</taxon>
    </lineage>
</organism>
<dbReference type="AlphaFoldDB" id="A0A0G4EXM4"/>
<feature type="domain" description="Fe2OG dioxygenase" evidence="2">
    <location>
        <begin position="226"/>
        <end position="331"/>
    </location>
</feature>
<dbReference type="Proteomes" id="UP000041254">
    <property type="component" value="Unassembled WGS sequence"/>
</dbReference>
<dbReference type="GO" id="GO:0046872">
    <property type="term" value="F:metal ion binding"/>
    <property type="evidence" value="ECO:0007669"/>
    <property type="project" value="UniProtKB-KW"/>
</dbReference>
<evidence type="ECO:0000313" key="4">
    <source>
        <dbReference type="Proteomes" id="UP000041254"/>
    </source>
</evidence>
<dbReference type="STRING" id="1169540.A0A0G4EXM4"/>